<feature type="transmembrane region" description="Helical" evidence="1">
    <location>
        <begin position="247"/>
        <end position="266"/>
    </location>
</feature>
<accession>A0A8J7BZ06</accession>
<protein>
    <submittedName>
        <fullName evidence="3">CPBP family intramembrane metalloprotease</fullName>
    </submittedName>
</protein>
<dbReference type="GO" id="GO:0008237">
    <property type="term" value="F:metallopeptidase activity"/>
    <property type="evidence" value="ECO:0007669"/>
    <property type="project" value="UniProtKB-KW"/>
</dbReference>
<sequence length="279" mass="31656">MKINFYRLAQQPAPIRLICFTLTLLMLWLPIAVPIYLLVRDTNLITILTIPPLYVEFVILLRLWGKYVYQQQKLLQHYGLELTRLNGVDLLHGLATGLISIVFLFGVEGILGWLWWQQPKVFLVKVILEGLVVGVAYGFAEELLFRGWLLDELQRDYSPTTTLWANAVAFATLHFIKPKDAIIHTLPQFPALVLLGLTLVWGKRWSRGRLGFPMGLHGGIIWGYYIINVGELVKYSGQVPDWVTGVNNNPLAGVMGLLFLSVLALWMRAQAFRYPPVGS</sequence>
<keyword evidence="3" id="KW-0378">Hydrolase</keyword>
<reference evidence="3" key="1">
    <citation type="submission" date="2020-09" db="EMBL/GenBank/DDBJ databases">
        <title>Iningainema tapete sp. nov. (Scytonemataceae, Cyanobacteria) from greenhouses in central Florida (USA) produces two types of nodularin with biosynthetic potential for microcystin-LR and anabaenopeptins.</title>
        <authorList>
            <person name="Berthold D.E."/>
            <person name="Lefler F.W."/>
            <person name="Huang I.-S."/>
            <person name="Abdulla H."/>
            <person name="Zimba P.V."/>
            <person name="Laughinghouse H.D. IV."/>
        </authorList>
    </citation>
    <scope>NUCLEOTIDE SEQUENCE</scope>
    <source>
        <strain evidence="3">BLCCT55</strain>
    </source>
</reference>
<evidence type="ECO:0000313" key="3">
    <source>
        <dbReference type="EMBL" id="MBD2774933.1"/>
    </source>
</evidence>
<dbReference type="GO" id="GO:0004175">
    <property type="term" value="F:endopeptidase activity"/>
    <property type="evidence" value="ECO:0007669"/>
    <property type="project" value="UniProtKB-ARBA"/>
</dbReference>
<dbReference type="EMBL" id="JACXAE010000072">
    <property type="protein sequence ID" value="MBD2774933.1"/>
    <property type="molecule type" value="Genomic_DNA"/>
</dbReference>
<keyword evidence="3" id="KW-0645">Protease</keyword>
<feature type="transmembrane region" description="Helical" evidence="1">
    <location>
        <begin position="45"/>
        <end position="69"/>
    </location>
</feature>
<dbReference type="AlphaFoldDB" id="A0A8J7BZ06"/>
<evidence type="ECO:0000259" key="2">
    <source>
        <dbReference type="Pfam" id="PF02517"/>
    </source>
</evidence>
<proteinExistence type="predicted"/>
<dbReference type="InterPro" id="IPR003675">
    <property type="entry name" value="Rce1/LyrA-like_dom"/>
</dbReference>
<keyword evidence="1" id="KW-0472">Membrane</keyword>
<evidence type="ECO:0000256" key="1">
    <source>
        <dbReference type="SAM" id="Phobius"/>
    </source>
</evidence>
<name>A0A8J7BZ06_9CYAN</name>
<dbReference type="RefSeq" id="WP_190832544.1">
    <property type="nucleotide sequence ID" value="NZ_CAWPPI010000072.1"/>
</dbReference>
<feature type="transmembrane region" description="Helical" evidence="1">
    <location>
        <begin position="17"/>
        <end position="39"/>
    </location>
</feature>
<gene>
    <name evidence="3" type="ORF">ICL16_23415</name>
</gene>
<dbReference type="Pfam" id="PF02517">
    <property type="entry name" value="Rce1-like"/>
    <property type="match status" value="1"/>
</dbReference>
<keyword evidence="1" id="KW-0812">Transmembrane</keyword>
<feature type="transmembrane region" description="Helical" evidence="1">
    <location>
        <begin position="182"/>
        <end position="201"/>
    </location>
</feature>
<evidence type="ECO:0000313" key="4">
    <source>
        <dbReference type="Proteomes" id="UP000629098"/>
    </source>
</evidence>
<comment type="caution">
    <text evidence="3">The sequence shown here is derived from an EMBL/GenBank/DDBJ whole genome shotgun (WGS) entry which is preliminary data.</text>
</comment>
<keyword evidence="1" id="KW-1133">Transmembrane helix</keyword>
<dbReference type="Proteomes" id="UP000629098">
    <property type="component" value="Unassembled WGS sequence"/>
</dbReference>
<dbReference type="PANTHER" id="PTHR43592:SF20">
    <property type="entry name" value="ALPHA_BETA-HYDROLASES SUPERFAMILY PROTEIN"/>
    <property type="match status" value="1"/>
</dbReference>
<organism evidence="3 4">
    <name type="scientific">Iningainema tapete BLCC-T55</name>
    <dbReference type="NCBI Taxonomy" id="2748662"/>
    <lineage>
        <taxon>Bacteria</taxon>
        <taxon>Bacillati</taxon>
        <taxon>Cyanobacteriota</taxon>
        <taxon>Cyanophyceae</taxon>
        <taxon>Nostocales</taxon>
        <taxon>Scytonemataceae</taxon>
        <taxon>Iningainema tapete</taxon>
    </lineage>
</organism>
<feature type="transmembrane region" description="Helical" evidence="1">
    <location>
        <begin position="210"/>
        <end position="227"/>
    </location>
</feature>
<feature type="transmembrane region" description="Helical" evidence="1">
    <location>
        <begin position="122"/>
        <end position="145"/>
    </location>
</feature>
<dbReference type="PANTHER" id="PTHR43592">
    <property type="entry name" value="CAAX AMINO TERMINAL PROTEASE"/>
    <property type="match status" value="1"/>
</dbReference>
<dbReference type="GO" id="GO:0080120">
    <property type="term" value="P:CAAX-box protein maturation"/>
    <property type="evidence" value="ECO:0007669"/>
    <property type="project" value="UniProtKB-ARBA"/>
</dbReference>
<keyword evidence="4" id="KW-1185">Reference proteome</keyword>
<keyword evidence="3" id="KW-0482">Metalloprotease</keyword>
<feature type="transmembrane region" description="Helical" evidence="1">
    <location>
        <begin position="90"/>
        <end position="116"/>
    </location>
</feature>
<feature type="domain" description="CAAX prenyl protease 2/Lysostaphin resistance protein A-like" evidence="2">
    <location>
        <begin position="126"/>
        <end position="219"/>
    </location>
</feature>